<organism evidence="3 4">
    <name type="scientific">Geosporobacter ferrireducens</name>
    <dbReference type="NCBI Taxonomy" id="1424294"/>
    <lineage>
        <taxon>Bacteria</taxon>
        <taxon>Bacillati</taxon>
        <taxon>Bacillota</taxon>
        <taxon>Clostridia</taxon>
        <taxon>Peptostreptococcales</taxon>
        <taxon>Thermotaleaceae</taxon>
        <taxon>Geosporobacter</taxon>
    </lineage>
</organism>
<dbReference type="Proteomes" id="UP000095743">
    <property type="component" value="Chromosome"/>
</dbReference>
<accession>A0A1D8GKJ6</accession>
<proteinExistence type="predicted"/>
<gene>
    <name evidence="3" type="ORF">Gferi_18780</name>
</gene>
<dbReference type="KEGG" id="gfe:Gferi_18780"/>
<dbReference type="RefSeq" id="WP_069979180.1">
    <property type="nucleotide sequence ID" value="NZ_CP017269.1"/>
</dbReference>
<dbReference type="AlphaFoldDB" id="A0A1D8GKJ6"/>
<name>A0A1D8GKJ6_9FIRM</name>
<sequence>MDNLLKPFGSQSFFVGLGVAAAAYFLGPQIKETIRPMAVKSTQGMMMMTDKTMRMMHEGKDRVEDMVGKMGNMARPDHIPMEQMGMMEVMLRELKEERERSNKMMEEFRETLMSIRDEISGSRKSGDTAGDLM</sequence>
<evidence type="ECO:0000313" key="4">
    <source>
        <dbReference type="Proteomes" id="UP000095743"/>
    </source>
</evidence>
<evidence type="ECO:0000256" key="2">
    <source>
        <dbReference type="SAM" id="Phobius"/>
    </source>
</evidence>
<dbReference type="STRING" id="1424294.Gferi_18780"/>
<evidence type="ECO:0000313" key="3">
    <source>
        <dbReference type="EMBL" id="AOT71392.1"/>
    </source>
</evidence>
<keyword evidence="4" id="KW-1185">Reference proteome</keyword>
<keyword evidence="1" id="KW-0175">Coiled coil</keyword>
<reference evidence="3 4" key="1">
    <citation type="submission" date="2016-09" db="EMBL/GenBank/DDBJ databases">
        <title>Genomic analysis reveals versatility of anaerobic energy metabolism of Geosporobacter ferrireducens IRF9 of phylum Firmicutes.</title>
        <authorList>
            <person name="Kim S.-J."/>
        </authorList>
    </citation>
    <scope>NUCLEOTIDE SEQUENCE [LARGE SCALE GENOMIC DNA]</scope>
    <source>
        <strain evidence="3 4">IRF9</strain>
    </source>
</reference>
<feature type="coiled-coil region" evidence="1">
    <location>
        <begin position="87"/>
        <end position="118"/>
    </location>
</feature>
<dbReference type="EMBL" id="CP017269">
    <property type="protein sequence ID" value="AOT71392.1"/>
    <property type="molecule type" value="Genomic_DNA"/>
</dbReference>
<evidence type="ECO:0000256" key="1">
    <source>
        <dbReference type="SAM" id="Coils"/>
    </source>
</evidence>
<dbReference type="OrthoDB" id="1953858at2"/>
<feature type="transmembrane region" description="Helical" evidence="2">
    <location>
        <begin position="12"/>
        <end position="30"/>
    </location>
</feature>
<keyword evidence="2" id="KW-1133">Transmembrane helix</keyword>
<keyword evidence="2" id="KW-0472">Membrane</keyword>
<protein>
    <submittedName>
        <fullName evidence="3">Uncharacterized protein</fullName>
    </submittedName>
</protein>
<keyword evidence="2" id="KW-0812">Transmembrane</keyword>